<gene>
    <name evidence="1" type="ORF">OCTVUL_1B008657</name>
</gene>
<accession>A0AA36AXY1</accession>
<dbReference type="Proteomes" id="UP001162480">
    <property type="component" value="Chromosome 6"/>
</dbReference>
<keyword evidence="2" id="KW-1185">Reference proteome</keyword>
<reference evidence="1" key="1">
    <citation type="submission" date="2023-08" db="EMBL/GenBank/DDBJ databases">
        <authorList>
            <person name="Alioto T."/>
            <person name="Alioto T."/>
            <person name="Gomez Garrido J."/>
        </authorList>
    </citation>
    <scope>NUCLEOTIDE SEQUENCE</scope>
</reference>
<dbReference type="AlphaFoldDB" id="A0AA36AXY1"/>
<proteinExistence type="predicted"/>
<dbReference type="EMBL" id="OX597819">
    <property type="protein sequence ID" value="CAI9724330.1"/>
    <property type="molecule type" value="Genomic_DNA"/>
</dbReference>
<protein>
    <submittedName>
        <fullName evidence="1">Uncharacterized protein</fullName>
    </submittedName>
</protein>
<organism evidence="1 2">
    <name type="scientific">Octopus vulgaris</name>
    <name type="common">Common octopus</name>
    <dbReference type="NCBI Taxonomy" id="6645"/>
    <lineage>
        <taxon>Eukaryota</taxon>
        <taxon>Metazoa</taxon>
        <taxon>Spiralia</taxon>
        <taxon>Lophotrochozoa</taxon>
        <taxon>Mollusca</taxon>
        <taxon>Cephalopoda</taxon>
        <taxon>Coleoidea</taxon>
        <taxon>Octopodiformes</taxon>
        <taxon>Octopoda</taxon>
        <taxon>Incirrata</taxon>
        <taxon>Octopodidae</taxon>
        <taxon>Octopus</taxon>
    </lineage>
</organism>
<evidence type="ECO:0000313" key="1">
    <source>
        <dbReference type="EMBL" id="CAI9724330.1"/>
    </source>
</evidence>
<sequence length="76" mass="8220">MAVGEIVETLRNTVERVNGTAELWKTVNRTVVALTNTQFRIVVGQSSYGPAVSEGNPELTYLCEVGFLKTESGCGK</sequence>
<evidence type="ECO:0000313" key="2">
    <source>
        <dbReference type="Proteomes" id="UP001162480"/>
    </source>
</evidence>
<name>A0AA36AXY1_OCTVU</name>